<dbReference type="CDD" id="cd06261">
    <property type="entry name" value="TM_PBP2"/>
    <property type="match status" value="1"/>
</dbReference>
<accession>A0ABV3P9D3</accession>
<proteinExistence type="inferred from homology"/>
<keyword evidence="4 7" id="KW-0812">Transmembrane</keyword>
<evidence type="ECO:0000256" key="8">
    <source>
        <dbReference type="SAM" id="MobiDB-lite"/>
    </source>
</evidence>
<evidence type="ECO:0000313" key="10">
    <source>
        <dbReference type="EMBL" id="MEW9266242.1"/>
    </source>
</evidence>
<reference evidence="10 11" key="1">
    <citation type="submission" date="2024-07" db="EMBL/GenBank/DDBJ databases">
        <authorList>
            <person name="Thanompreechachai J."/>
            <person name="Duangmal K."/>
        </authorList>
    </citation>
    <scope>NUCLEOTIDE SEQUENCE [LARGE SCALE GENOMIC DNA]</scope>
    <source>
        <strain evidence="10 11">KCTC 19886</strain>
    </source>
</reference>
<dbReference type="PROSITE" id="PS50928">
    <property type="entry name" value="ABC_TM1"/>
    <property type="match status" value="1"/>
</dbReference>
<keyword evidence="3" id="KW-1003">Cell membrane</keyword>
<feature type="domain" description="ABC transmembrane type-1" evidence="9">
    <location>
        <begin position="123"/>
        <end position="313"/>
    </location>
</feature>
<evidence type="ECO:0000256" key="2">
    <source>
        <dbReference type="ARBA" id="ARBA00022448"/>
    </source>
</evidence>
<dbReference type="InterPro" id="IPR025966">
    <property type="entry name" value="OppC_N"/>
</dbReference>
<sequence>MSEPTTGRHAQPGGGAAVRPGQERFVAPLEETPLAAVDAVDESAPTGGLFAEAWKQLRKRPIFIVASLIILLLVVVSVFPSWFTSTNPRFVDLSVALQGPSAAHPLGVTRGGTDVYARLVYGARASVSVGILTTVMVVVVGGVVGALAGFYGGWLDAILSRVADIFFALPLILGAIVLLQTIRSRNVVTVALTLALFGWPQVARIMRGAVLQVRTNEYVTAAKSLGLSRMATLLRHVVPNALGPVIVVATISLGTFIAAEATLSFLSLGLPPNIVSWGGDISNARATLRTDPMILLWPSIGLSITVLSFLMLGDALRDALDPKGRTR</sequence>
<evidence type="ECO:0000259" key="9">
    <source>
        <dbReference type="PROSITE" id="PS50928"/>
    </source>
</evidence>
<dbReference type="PANTHER" id="PTHR43386:SF6">
    <property type="entry name" value="ABC TRANSPORTER PERMEASE PROTEIN"/>
    <property type="match status" value="1"/>
</dbReference>
<evidence type="ECO:0000313" key="11">
    <source>
        <dbReference type="Proteomes" id="UP001555826"/>
    </source>
</evidence>
<dbReference type="Gene3D" id="1.10.3720.10">
    <property type="entry name" value="MetI-like"/>
    <property type="match status" value="1"/>
</dbReference>
<feature type="region of interest" description="Disordered" evidence="8">
    <location>
        <begin position="1"/>
        <end position="20"/>
    </location>
</feature>
<dbReference type="Proteomes" id="UP001555826">
    <property type="component" value="Unassembled WGS sequence"/>
</dbReference>
<dbReference type="PANTHER" id="PTHR43386">
    <property type="entry name" value="OLIGOPEPTIDE TRANSPORT SYSTEM PERMEASE PROTEIN APPC"/>
    <property type="match status" value="1"/>
</dbReference>
<keyword evidence="5 7" id="KW-1133">Transmembrane helix</keyword>
<dbReference type="Pfam" id="PF00528">
    <property type="entry name" value="BPD_transp_1"/>
    <property type="match status" value="1"/>
</dbReference>
<dbReference type="SUPFAM" id="SSF161098">
    <property type="entry name" value="MetI-like"/>
    <property type="match status" value="1"/>
</dbReference>
<gene>
    <name evidence="10" type="ORF">AB1207_15930</name>
</gene>
<evidence type="ECO:0000256" key="5">
    <source>
        <dbReference type="ARBA" id="ARBA00022989"/>
    </source>
</evidence>
<evidence type="ECO:0000256" key="3">
    <source>
        <dbReference type="ARBA" id="ARBA00022475"/>
    </source>
</evidence>
<feature type="transmembrane region" description="Helical" evidence="7">
    <location>
        <begin position="127"/>
        <end position="150"/>
    </location>
</feature>
<dbReference type="InterPro" id="IPR000515">
    <property type="entry name" value="MetI-like"/>
</dbReference>
<keyword evidence="11" id="KW-1185">Reference proteome</keyword>
<comment type="subcellular location">
    <subcellularLocation>
        <location evidence="1 7">Cell membrane</location>
        <topology evidence="1 7">Multi-pass membrane protein</topology>
    </subcellularLocation>
</comment>
<evidence type="ECO:0000256" key="1">
    <source>
        <dbReference type="ARBA" id="ARBA00004651"/>
    </source>
</evidence>
<comment type="caution">
    <text evidence="10">The sequence shown here is derived from an EMBL/GenBank/DDBJ whole genome shotgun (WGS) entry which is preliminary data.</text>
</comment>
<dbReference type="RefSeq" id="WP_367639376.1">
    <property type="nucleotide sequence ID" value="NZ_JBFNQN010000011.1"/>
</dbReference>
<protein>
    <submittedName>
        <fullName evidence="10">ABC transporter permease</fullName>
    </submittedName>
</protein>
<feature type="transmembrane region" description="Helical" evidence="7">
    <location>
        <begin position="162"/>
        <end position="182"/>
    </location>
</feature>
<name>A0ABV3P9D3_9ACTN</name>
<evidence type="ECO:0000256" key="7">
    <source>
        <dbReference type="RuleBase" id="RU363032"/>
    </source>
</evidence>
<feature type="transmembrane region" description="Helical" evidence="7">
    <location>
        <begin position="237"/>
        <end position="259"/>
    </location>
</feature>
<comment type="similarity">
    <text evidence="7">Belongs to the binding-protein-dependent transport system permease family.</text>
</comment>
<dbReference type="InterPro" id="IPR035906">
    <property type="entry name" value="MetI-like_sf"/>
</dbReference>
<evidence type="ECO:0000256" key="4">
    <source>
        <dbReference type="ARBA" id="ARBA00022692"/>
    </source>
</evidence>
<feature type="transmembrane region" description="Helical" evidence="7">
    <location>
        <begin position="62"/>
        <end position="83"/>
    </location>
</feature>
<keyword evidence="6 7" id="KW-0472">Membrane</keyword>
<dbReference type="EMBL" id="JBFNQN010000011">
    <property type="protein sequence ID" value="MEW9266242.1"/>
    <property type="molecule type" value="Genomic_DNA"/>
</dbReference>
<dbReference type="InterPro" id="IPR050366">
    <property type="entry name" value="BP-dependent_transpt_permease"/>
</dbReference>
<dbReference type="Pfam" id="PF12911">
    <property type="entry name" value="OppC_N"/>
    <property type="match status" value="1"/>
</dbReference>
<evidence type="ECO:0000256" key="6">
    <source>
        <dbReference type="ARBA" id="ARBA00023136"/>
    </source>
</evidence>
<feature type="transmembrane region" description="Helical" evidence="7">
    <location>
        <begin position="294"/>
        <end position="316"/>
    </location>
</feature>
<keyword evidence="2 7" id="KW-0813">Transport</keyword>
<organism evidence="10 11">
    <name type="scientific">Kineococcus endophyticus</name>
    <dbReference type="NCBI Taxonomy" id="1181883"/>
    <lineage>
        <taxon>Bacteria</taxon>
        <taxon>Bacillati</taxon>
        <taxon>Actinomycetota</taxon>
        <taxon>Actinomycetes</taxon>
        <taxon>Kineosporiales</taxon>
        <taxon>Kineosporiaceae</taxon>
        <taxon>Kineococcus</taxon>
    </lineage>
</organism>